<dbReference type="CDD" id="cd00383">
    <property type="entry name" value="trans_reg_C"/>
    <property type="match status" value="1"/>
</dbReference>
<dbReference type="PROSITE" id="PS51755">
    <property type="entry name" value="OMPR_PHOB"/>
    <property type="match status" value="1"/>
</dbReference>
<comment type="caution">
    <text evidence="4">The sequence shown here is derived from an EMBL/GenBank/DDBJ whole genome shotgun (WGS) entry which is preliminary data.</text>
</comment>
<dbReference type="Pfam" id="PF21695">
    <property type="entry name" value="GlnR_1st"/>
    <property type="match status" value="1"/>
</dbReference>
<dbReference type="InterPro" id="IPR016032">
    <property type="entry name" value="Sig_transdc_resp-reg_C-effctor"/>
</dbReference>
<dbReference type="EMBL" id="BOML01000031">
    <property type="protein sequence ID" value="GIE02447.1"/>
    <property type="molecule type" value="Genomic_DNA"/>
</dbReference>
<feature type="DNA-binding region" description="OmpR/PhoB-type" evidence="2">
    <location>
        <begin position="118"/>
        <end position="215"/>
    </location>
</feature>
<reference evidence="4 5" key="1">
    <citation type="submission" date="2021-01" db="EMBL/GenBank/DDBJ databases">
        <title>Whole genome shotgun sequence of Actinoplanes durhamensis NBRC 14914.</title>
        <authorList>
            <person name="Komaki H."/>
            <person name="Tamura T."/>
        </authorList>
    </citation>
    <scope>NUCLEOTIDE SEQUENCE [LARGE SCALE GENOMIC DNA]</scope>
    <source>
        <strain evidence="4 5">NBRC 14914</strain>
    </source>
</reference>
<dbReference type="SMART" id="SM00862">
    <property type="entry name" value="Trans_reg_C"/>
    <property type="match status" value="1"/>
</dbReference>
<proteinExistence type="predicted"/>
<dbReference type="RefSeq" id="WP_239132518.1">
    <property type="nucleotide sequence ID" value="NZ_BAAATX010000001.1"/>
</dbReference>
<dbReference type="SUPFAM" id="SSF46894">
    <property type="entry name" value="C-terminal effector domain of the bipartite response regulators"/>
    <property type="match status" value="1"/>
</dbReference>
<evidence type="ECO:0000259" key="3">
    <source>
        <dbReference type="PROSITE" id="PS51755"/>
    </source>
</evidence>
<sequence length="247" mass="27136">MEILLLVPGSPGRWGQPLPALELLDHAVRVGPDDRLGRVTDAVLVDARPHPREARETCRTLRFDGLAVPLIAVVAESGLASVTADWGLDDIVLAGAGPGELQSRLQMAAGRLAARTVDGPIEAGRLTIDPRSFSVTVGGRRVALAFREFELLKFLALHPGQVFTRERLLREVWGYDFAGGHRTVDMHVRRLRSKLGPGNEFLIATVRQVGYRLGGTPEVDIFKDSTCDLYRSELQLRHGICDDHLQP</sequence>
<keyword evidence="1 2" id="KW-0238">DNA-binding</keyword>
<dbReference type="InterPro" id="IPR049170">
    <property type="entry name" value="GlnR_N"/>
</dbReference>
<evidence type="ECO:0000256" key="2">
    <source>
        <dbReference type="PROSITE-ProRule" id="PRU01091"/>
    </source>
</evidence>
<dbReference type="Proteomes" id="UP000637628">
    <property type="component" value="Unassembled WGS sequence"/>
</dbReference>
<dbReference type="PANTHER" id="PTHR48111:SF16">
    <property type="entry name" value="TRANSCRIPTIONAL REGULATORY PROTEIN GLNR"/>
    <property type="match status" value="1"/>
</dbReference>
<evidence type="ECO:0000313" key="4">
    <source>
        <dbReference type="EMBL" id="GIE02447.1"/>
    </source>
</evidence>
<feature type="domain" description="OmpR/PhoB-type" evidence="3">
    <location>
        <begin position="118"/>
        <end position="215"/>
    </location>
</feature>
<evidence type="ECO:0000313" key="5">
    <source>
        <dbReference type="Proteomes" id="UP000637628"/>
    </source>
</evidence>
<dbReference type="Pfam" id="PF00486">
    <property type="entry name" value="Trans_reg_C"/>
    <property type="match status" value="1"/>
</dbReference>
<keyword evidence="5" id="KW-1185">Reference proteome</keyword>
<dbReference type="InterPro" id="IPR036388">
    <property type="entry name" value="WH-like_DNA-bd_sf"/>
</dbReference>
<evidence type="ECO:0000256" key="1">
    <source>
        <dbReference type="ARBA" id="ARBA00023125"/>
    </source>
</evidence>
<dbReference type="InterPro" id="IPR039420">
    <property type="entry name" value="WalR-like"/>
</dbReference>
<dbReference type="Gene3D" id="1.10.10.10">
    <property type="entry name" value="Winged helix-like DNA-binding domain superfamily/Winged helix DNA-binding domain"/>
    <property type="match status" value="1"/>
</dbReference>
<dbReference type="InterPro" id="IPR001867">
    <property type="entry name" value="OmpR/PhoB-type_DNA-bd"/>
</dbReference>
<protein>
    <submittedName>
        <fullName evidence="4">Transcriptional regulatory protein GlnR</fullName>
    </submittedName>
</protein>
<accession>A0ABQ3YY05</accession>
<gene>
    <name evidence="4" type="primary">glnR_2</name>
    <name evidence="4" type="ORF">Adu01nite_37970</name>
</gene>
<dbReference type="Gene3D" id="3.40.50.2300">
    <property type="match status" value="1"/>
</dbReference>
<name>A0ABQ3YY05_9ACTN</name>
<dbReference type="PANTHER" id="PTHR48111">
    <property type="entry name" value="REGULATOR OF RPOS"/>
    <property type="match status" value="1"/>
</dbReference>
<organism evidence="4 5">
    <name type="scientific">Paractinoplanes durhamensis</name>
    <dbReference type="NCBI Taxonomy" id="113563"/>
    <lineage>
        <taxon>Bacteria</taxon>
        <taxon>Bacillati</taxon>
        <taxon>Actinomycetota</taxon>
        <taxon>Actinomycetes</taxon>
        <taxon>Micromonosporales</taxon>
        <taxon>Micromonosporaceae</taxon>
        <taxon>Paractinoplanes</taxon>
    </lineage>
</organism>